<reference evidence="1 2" key="1">
    <citation type="submission" date="2016-05" db="EMBL/GenBank/DDBJ databases">
        <title>Microbial solvent formation.</title>
        <authorList>
            <person name="Poehlein A."/>
            <person name="Montoya Solano J.D."/>
            <person name="Flitsch S."/>
            <person name="Krabben P."/>
            <person name="Duerre P."/>
            <person name="Daniel R."/>
        </authorList>
    </citation>
    <scope>NUCLEOTIDE SEQUENCE [LARGE SCALE GENOMIC DNA]</scope>
    <source>
        <strain evidence="1 2">L1-8</strain>
    </source>
</reference>
<dbReference type="Pfam" id="PF04074">
    <property type="entry name" value="DUF386"/>
    <property type="match status" value="1"/>
</dbReference>
<dbReference type="Gene3D" id="2.60.120.370">
    <property type="entry name" value="YhcH/YjgK/YiaL"/>
    <property type="match status" value="1"/>
</dbReference>
<evidence type="ECO:0000313" key="1">
    <source>
        <dbReference type="EMBL" id="OOM05867.1"/>
    </source>
</evidence>
<accession>A0A1S8MP16</accession>
<name>A0A1S8MP16_CLOSA</name>
<dbReference type="PANTHER" id="PTHR34986:SF1">
    <property type="entry name" value="PROTEIN YIAL"/>
    <property type="match status" value="1"/>
</dbReference>
<protein>
    <submittedName>
        <fullName evidence="1">Toxin-antitoxin biofilm protein TabA</fullName>
    </submittedName>
</protein>
<dbReference type="AlphaFoldDB" id="A0A1S8MP16"/>
<dbReference type="PANTHER" id="PTHR34986">
    <property type="entry name" value="EVOLVED BETA-GALACTOSIDASE SUBUNIT BETA"/>
    <property type="match status" value="1"/>
</dbReference>
<dbReference type="RefSeq" id="WP_077867401.1">
    <property type="nucleotide sequence ID" value="NZ_LZYZ01000011.1"/>
</dbReference>
<evidence type="ECO:0000313" key="2">
    <source>
        <dbReference type="Proteomes" id="UP000191154"/>
    </source>
</evidence>
<organism evidence="1 2">
    <name type="scientific">Clostridium saccharobutylicum</name>
    <dbReference type="NCBI Taxonomy" id="169679"/>
    <lineage>
        <taxon>Bacteria</taxon>
        <taxon>Bacillati</taxon>
        <taxon>Bacillota</taxon>
        <taxon>Clostridia</taxon>
        <taxon>Eubacteriales</taxon>
        <taxon>Clostridiaceae</taxon>
        <taxon>Clostridium</taxon>
    </lineage>
</organism>
<dbReference type="InterPro" id="IPR004375">
    <property type="entry name" value="NanQ/TabA/YiaL"/>
</dbReference>
<dbReference type="Proteomes" id="UP000191154">
    <property type="component" value="Unassembled WGS sequence"/>
</dbReference>
<dbReference type="GO" id="GO:0005829">
    <property type="term" value="C:cytosol"/>
    <property type="evidence" value="ECO:0007669"/>
    <property type="project" value="TreeGrafter"/>
</dbReference>
<proteinExistence type="predicted"/>
<dbReference type="InterPro" id="IPR037012">
    <property type="entry name" value="NanQ/TabA/YiaL_sf"/>
</dbReference>
<dbReference type="SUPFAM" id="SSF51197">
    <property type="entry name" value="Clavaminate synthase-like"/>
    <property type="match status" value="1"/>
</dbReference>
<dbReference type="EMBL" id="LZYZ01000011">
    <property type="protein sequence ID" value="OOM05867.1"/>
    <property type="molecule type" value="Genomic_DNA"/>
</dbReference>
<sequence length="152" mass="17820">MIISNLKDFKRYCSENDKMERAFKFLQETNLEELEIGKHLIDGENIFALVQSYTTKEINLCRFESHERYIDIQFIVSGIEKMSWIPIDKLVLAEDDLIKSDKLLYRDSSIGNEFIVHEGQFVVFYPEDGHKACIKVDESNLVKKIVLKVRIL</sequence>
<comment type="caution">
    <text evidence="1">The sequence shown here is derived from an EMBL/GenBank/DDBJ whole genome shotgun (WGS) entry which is preliminary data.</text>
</comment>
<dbReference type="NCBIfam" id="TIGR00022">
    <property type="entry name" value="YhcH/YjgK/YiaL family protein"/>
    <property type="match status" value="1"/>
</dbReference>
<gene>
    <name evidence="1" type="primary">tabA</name>
    <name evidence="1" type="ORF">CLOSAC_44460</name>
</gene>